<keyword evidence="2 4" id="KW-0378">Hydrolase</keyword>
<comment type="similarity">
    <text evidence="2">Belongs to the peptidase S16 family.</text>
</comment>
<dbReference type="Pfam" id="PF13654">
    <property type="entry name" value="AAA_32"/>
    <property type="match status" value="1"/>
</dbReference>
<dbReference type="PRINTS" id="PR00830">
    <property type="entry name" value="ENDOLAPTASE"/>
</dbReference>
<dbReference type="PROSITE" id="PS51786">
    <property type="entry name" value="LON_PROTEOLYTIC"/>
    <property type="match status" value="1"/>
</dbReference>
<dbReference type="GO" id="GO:0006508">
    <property type="term" value="P:proteolysis"/>
    <property type="evidence" value="ECO:0007669"/>
    <property type="project" value="UniProtKB-KW"/>
</dbReference>
<organism evidence="4 5">
    <name type="scientific">Proteus mirabilis</name>
    <dbReference type="NCBI Taxonomy" id="584"/>
    <lineage>
        <taxon>Bacteria</taxon>
        <taxon>Pseudomonadati</taxon>
        <taxon>Pseudomonadota</taxon>
        <taxon>Gammaproteobacteria</taxon>
        <taxon>Enterobacterales</taxon>
        <taxon>Morganellaceae</taxon>
        <taxon>Proteus</taxon>
    </lineage>
</organism>
<dbReference type="InterPro" id="IPR027065">
    <property type="entry name" value="Lon_Prtase"/>
</dbReference>
<dbReference type="InterPro" id="IPR008269">
    <property type="entry name" value="Lon_proteolytic"/>
</dbReference>
<keyword evidence="4" id="KW-0238">DNA-binding</keyword>
<gene>
    <name evidence="4" type="primary">lon_1</name>
    <name evidence="4" type="ORF">NCTC10975_00628</name>
</gene>
<name>A0A2X2BDN2_PROMI</name>
<dbReference type="PANTHER" id="PTHR10046">
    <property type="entry name" value="ATP DEPENDENT LON PROTEASE FAMILY MEMBER"/>
    <property type="match status" value="1"/>
</dbReference>
<accession>A0A2X2BDN2</accession>
<dbReference type="GO" id="GO:0003677">
    <property type="term" value="F:DNA binding"/>
    <property type="evidence" value="ECO:0007669"/>
    <property type="project" value="UniProtKB-KW"/>
</dbReference>
<sequence length="605" mass="69211">MQDRYQLLTLYVNFHVHYSIIKTVTLKNNELEWQALRPDYASYQTFFQTASQLPASSLREVQPRLYESLQWLNNAEAGQFMLLKAEDSTAYFETLADTLQQAEIKTYPVVGAYQAESNQIYWQENVEGSFSSSESIACCQWIEPEQLFGSFYYHKDKLLVNPGLLHKVNGGILVLSIKTLLAQPLMWFRLKKMVEEQRFEWLVWNDHQALPLPIEAMPLHLRVILVGDRLSLEELEFMEPNISSTALYGEYEYDMYLEDETALSQWCGFVNGLCQKYRLPSLSADAWQVLLTQGAREHEDQLILSLDLEFILRQLRYAMRFNHDAYLGAEALKKAQENRLWRHSYLLERSRDEILQGQVTIHTEGEMVGQINGLSVLDYPGYPDLIGEPTRITCVAHIGDGELVDIERKAELGGNIHAKGMMIMQAYLNSELRLDQPQPFSASVVFEQSYGEVDGDSASLAELCALISTLSQHPIDQQIAVTGAVDQFGQVQPIGGVNQKIEGFFDICQQRGLTGSQGVIIPLANVRHLVLNDSVIQAVKENKFHIWPVVHVAEAITLLTHQPYYEEQCENPQSNEHLLAIIHDRITQANNQDRPKLPWFLRLFR</sequence>
<proteinExistence type="inferred from homology"/>
<dbReference type="GO" id="GO:0004176">
    <property type="term" value="F:ATP-dependent peptidase activity"/>
    <property type="evidence" value="ECO:0007669"/>
    <property type="project" value="UniProtKB-UniRule"/>
</dbReference>
<dbReference type="SUPFAM" id="SSF54211">
    <property type="entry name" value="Ribosomal protein S5 domain 2-like"/>
    <property type="match status" value="1"/>
</dbReference>
<comment type="catalytic activity">
    <reaction evidence="2">
        <text>Hydrolysis of proteins in presence of ATP.</text>
        <dbReference type="EC" id="3.4.21.53"/>
    </reaction>
</comment>
<dbReference type="InterPro" id="IPR020568">
    <property type="entry name" value="Ribosomal_Su5_D2-typ_SF"/>
</dbReference>
<evidence type="ECO:0000256" key="1">
    <source>
        <dbReference type="ARBA" id="ARBA00022670"/>
    </source>
</evidence>
<dbReference type="InterPro" id="IPR027417">
    <property type="entry name" value="P-loop_NTPase"/>
</dbReference>
<dbReference type="GO" id="GO:0005524">
    <property type="term" value="F:ATP binding"/>
    <property type="evidence" value="ECO:0007669"/>
    <property type="project" value="InterPro"/>
</dbReference>
<evidence type="ECO:0000259" key="3">
    <source>
        <dbReference type="PROSITE" id="PS51786"/>
    </source>
</evidence>
<evidence type="ECO:0000313" key="4">
    <source>
        <dbReference type="EMBL" id="SPY94292.1"/>
    </source>
</evidence>
<feature type="domain" description="Lon proteolytic" evidence="3">
    <location>
        <begin position="365"/>
        <end position="562"/>
    </location>
</feature>
<protein>
    <recommendedName>
        <fullName evidence="2">endopeptidase La</fullName>
        <ecNumber evidence="2">3.4.21.53</ecNumber>
    </recommendedName>
</protein>
<dbReference type="Pfam" id="PF05362">
    <property type="entry name" value="Lon_C"/>
    <property type="match status" value="1"/>
</dbReference>
<evidence type="ECO:0000256" key="2">
    <source>
        <dbReference type="PROSITE-ProRule" id="PRU01122"/>
    </source>
</evidence>
<feature type="active site" evidence="2">
    <location>
        <position position="457"/>
    </location>
</feature>
<dbReference type="Proteomes" id="UP000251485">
    <property type="component" value="Unassembled WGS sequence"/>
</dbReference>
<dbReference type="AlphaFoldDB" id="A0A2X2BDN2"/>
<dbReference type="InterPro" id="IPR041699">
    <property type="entry name" value="AAA_32"/>
</dbReference>
<dbReference type="GO" id="GO:0030163">
    <property type="term" value="P:protein catabolic process"/>
    <property type="evidence" value="ECO:0007669"/>
    <property type="project" value="InterPro"/>
</dbReference>
<keyword evidence="1 2" id="KW-0645">Protease</keyword>
<dbReference type="GO" id="GO:0004252">
    <property type="term" value="F:serine-type endopeptidase activity"/>
    <property type="evidence" value="ECO:0007669"/>
    <property type="project" value="UniProtKB-UniRule"/>
</dbReference>
<dbReference type="InterPro" id="IPR014721">
    <property type="entry name" value="Ribsml_uS5_D2-typ_fold_subgr"/>
</dbReference>
<dbReference type="Gene3D" id="3.30.230.10">
    <property type="match status" value="1"/>
</dbReference>
<feature type="active site" evidence="2">
    <location>
        <position position="500"/>
    </location>
</feature>
<keyword evidence="2" id="KW-0720">Serine protease</keyword>
<dbReference type="EMBL" id="UAUE01000003">
    <property type="protein sequence ID" value="SPY94292.1"/>
    <property type="molecule type" value="Genomic_DNA"/>
</dbReference>
<reference evidence="4 5" key="1">
    <citation type="submission" date="2018-06" db="EMBL/GenBank/DDBJ databases">
        <authorList>
            <consortium name="Pathogen Informatics"/>
            <person name="Doyle S."/>
        </authorList>
    </citation>
    <scope>NUCLEOTIDE SEQUENCE [LARGE SCALE GENOMIC DNA]</scope>
    <source>
        <strain evidence="4 5">NCTC10975</strain>
    </source>
</reference>
<dbReference type="Gene3D" id="3.40.50.300">
    <property type="entry name" value="P-loop containing nucleotide triphosphate hydrolases"/>
    <property type="match status" value="1"/>
</dbReference>
<evidence type="ECO:0000313" key="5">
    <source>
        <dbReference type="Proteomes" id="UP000251485"/>
    </source>
</evidence>
<dbReference type="EC" id="3.4.21.53" evidence="2"/>